<dbReference type="Pfam" id="PF13715">
    <property type="entry name" value="CarbopepD_reg_2"/>
    <property type="match status" value="1"/>
</dbReference>
<keyword evidence="4 7" id="KW-0812">Transmembrane</keyword>
<dbReference type="Proteomes" id="UP001589590">
    <property type="component" value="Unassembled WGS sequence"/>
</dbReference>
<dbReference type="InterPro" id="IPR012910">
    <property type="entry name" value="Plug_dom"/>
</dbReference>
<keyword evidence="5 7" id="KW-0472">Membrane</keyword>
<organism evidence="10 11">
    <name type="scientific">Algibacter miyuki</name>
    <dbReference type="NCBI Taxonomy" id="1306933"/>
    <lineage>
        <taxon>Bacteria</taxon>
        <taxon>Pseudomonadati</taxon>
        <taxon>Bacteroidota</taxon>
        <taxon>Flavobacteriia</taxon>
        <taxon>Flavobacteriales</taxon>
        <taxon>Flavobacteriaceae</taxon>
        <taxon>Algibacter</taxon>
    </lineage>
</organism>
<feature type="signal peptide" evidence="8">
    <location>
        <begin position="1"/>
        <end position="24"/>
    </location>
</feature>
<dbReference type="InterPro" id="IPR008969">
    <property type="entry name" value="CarboxyPept-like_regulatory"/>
</dbReference>
<comment type="caution">
    <text evidence="10">The sequence shown here is derived from an EMBL/GenBank/DDBJ whole genome shotgun (WGS) entry which is preliminary data.</text>
</comment>
<dbReference type="EMBL" id="JBHMFA010000005">
    <property type="protein sequence ID" value="MFB9104850.1"/>
    <property type="molecule type" value="Genomic_DNA"/>
</dbReference>
<keyword evidence="11" id="KW-1185">Reference proteome</keyword>
<evidence type="ECO:0000313" key="11">
    <source>
        <dbReference type="Proteomes" id="UP001589590"/>
    </source>
</evidence>
<dbReference type="NCBIfam" id="TIGR04057">
    <property type="entry name" value="SusC_RagA_signa"/>
    <property type="match status" value="1"/>
</dbReference>
<evidence type="ECO:0000256" key="7">
    <source>
        <dbReference type="PROSITE-ProRule" id="PRU01360"/>
    </source>
</evidence>
<reference evidence="10 11" key="1">
    <citation type="submission" date="2024-09" db="EMBL/GenBank/DDBJ databases">
        <authorList>
            <person name="Sun Q."/>
            <person name="Mori K."/>
        </authorList>
    </citation>
    <scope>NUCLEOTIDE SEQUENCE [LARGE SCALE GENOMIC DNA]</scope>
    <source>
        <strain evidence="10 11">CECT 8300</strain>
    </source>
</reference>
<evidence type="ECO:0000256" key="8">
    <source>
        <dbReference type="SAM" id="SignalP"/>
    </source>
</evidence>
<dbReference type="SUPFAM" id="SSF56935">
    <property type="entry name" value="Porins"/>
    <property type="match status" value="1"/>
</dbReference>
<dbReference type="Gene3D" id="2.40.170.20">
    <property type="entry name" value="TonB-dependent receptor, beta-barrel domain"/>
    <property type="match status" value="1"/>
</dbReference>
<name>A0ABV5GYX0_9FLAO</name>
<dbReference type="Gene3D" id="2.170.130.10">
    <property type="entry name" value="TonB-dependent receptor, plug domain"/>
    <property type="match status" value="1"/>
</dbReference>
<gene>
    <name evidence="10" type="ORF">ACFFU1_08060</name>
</gene>
<dbReference type="PROSITE" id="PS52016">
    <property type="entry name" value="TONB_DEPENDENT_REC_3"/>
    <property type="match status" value="1"/>
</dbReference>
<dbReference type="InterPro" id="IPR023996">
    <property type="entry name" value="TonB-dep_OMP_SusC/RagA"/>
</dbReference>
<dbReference type="SUPFAM" id="SSF49464">
    <property type="entry name" value="Carboxypeptidase regulatory domain-like"/>
    <property type="match status" value="1"/>
</dbReference>
<proteinExistence type="inferred from homology"/>
<keyword evidence="8" id="KW-0732">Signal</keyword>
<protein>
    <submittedName>
        <fullName evidence="10">SusC/RagA family TonB-linked outer membrane protein</fullName>
    </submittedName>
</protein>
<dbReference type="NCBIfam" id="TIGR04056">
    <property type="entry name" value="OMP_RagA_SusC"/>
    <property type="match status" value="1"/>
</dbReference>
<dbReference type="InterPro" id="IPR023997">
    <property type="entry name" value="TonB-dep_OMP_SusC/RagA_CS"/>
</dbReference>
<dbReference type="RefSeq" id="WP_290273170.1">
    <property type="nucleotide sequence ID" value="NZ_JAUFQP010000013.1"/>
</dbReference>
<keyword evidence="3 7" id="KW-1134">Transmembrane beta strand</keyword>
<keyword evidence="2 7" id="KW-0813">Transport</keyword>
<comment type="subcellular location">
    <subcellularLocation>
        <location evidence="1 7">Cell outer membrane</location>
        <topology evidence="1 7">Multi-pass membrane protein</topology>
    </subcellularLocation>
</comment>
<feature type="chain" id="PRO_5047302044" evidence="8">
    <location>
        <begin position="25"/>
        <end position="980"/>
    </location>
</feature>
<evidence type="ECO:0000256" key="2">
    <source>
        <dbReference type="ARBA" id="ARBA00022448"/>
    </source>
</evidence>
<dbReference type="Gene3D" id="2.60.40.1120">
    <property type="entry name" value="Carboxypeptidase-like, regulatory domain"/>
    <property type="match status" value="1"/>
</dbReference>
<keyword evidence="6 7" id="KW-0998">Cell outer membrane</keyword>
<sequence length="980" mass="108479">MMKKQLLIKPICLAFILFTFFGYAQNKTITGQVLGEYGGALPGVSVLLKGTNTGAMTDFDGNFTLQISGEANTLIFSYIGMETQNIEIGNKTVINTVMKTSETALNEIVVVGYGTQKKSDVTGSVVSVSTETLESRPRTSLEQMLQGTMAGMNISVNASNAEGSSNSMLIRGQNSISASNGPLIIFDGVPYAGNLSEINPKDVGSLEVLKDASAAAIYGSRGANGVILITTKKGKEGQMTVNYSVSTTFNQPINIPSLMDGKTFYEAKIGRGLSTSLVEDEGYAEGRNTDWVDLATRTGQTLQHDLSFLGGSEKTKYYVSMSYLNSEGVSLGDDFKRYTLRLNLDHKLLPWMTFNTSTQYGYYDRSGNNASFSTAFSMNPLGVPFNEDGTQTLETWDDGVFVENPLAGLLYDNKDITRRFTSNNSILIDVPFIKGLSYKINTGYDYRSRLVQTYRGRNTRAGLRVGGSLDLANEYDEDWLVENIISYKNTFGKHSIFLTGLYSAQSEWAENHDVSAEGFPNDVMTYYQAGKASLIEPTASYNKQTHLSQMVRANYAFDSRYLLTLTARRDGYSAFGTDSKFGIFPSAALGWNISNEKFLENSNTINNLKLRLSYGESGNEAVSAYSTLPTLSSVDYVDENDGTLFGFYPSRLGDPSLGWETTVSFNAGLDFGLFKNKVRGLIDVYSSKTSDLLLSKSISNVNGTGSITQNIGETSNTGVEFQISTVNVRNSNFQWKTNFNIAHYNTKIVNVGLTDVDGNYIDDVDNEWFIGEPINVNFDYVFDGIYQEDTVGTPQGDVDAGDIRYLDFNEDGSITPDDKQVIGRQIPDFIAGLTNTFEYKNWTFSFFLNMVSGITQANALLYTQDNDLRENRYNVDFWTPENLSNTYPRNDRTASVNPRSMGFYRSTDFIRLQDVTLSYQFPTDALDKLKIDNLELFANVKNLYTQTDWIGLDPEFSNSSSQQTAVPQTTSFLLGLKISL</sequence>
<dbReference type="InterPro" id="IPR039426">
    <property type="entry name" value="TonB-dep_rcpt-like"/>
</dbReference>
<evidence type="ECO:0000259" key="9">
    <source>
        <dbReference type="Pfam" id="PF07715"/>
    </source>
</evidence>
<comment type="similarity">
    <text evidence="7">Belongs to the TonB-dependent receptor family.</text>
</comment>
<evidence type="ECO:0000256" key="6">
    <source>
        <dbReference type="ARBA" id="ARBA00023237"/>
    </source>
</evidence>
<evidence type="ECO:0000256" key="5">
    <source>
        <dbReference type="ARBA" id="ARBA00023136"/>
    </source>
</evidence>
<feature type="domain" description="TonB-dependent receptor plug" evidence="9">
    <location>
        <begin position="118"/>
        <end position="226"/>
    </location>
</feature>
<dbReference type="Pfam" id="PF07715">
    <property type="entry name" value="Plug"/>
    <property type="match status" value="1"/>
</dbReference>
<evidence type="ECO:0000256" key="1">
    <source>
        <dbReference type="ARBA" id="ARBA00004571"/>
    </source>
</evidence>
<accession>A0ABV5GYX0</accession>
<evidence type="ECO:0000313" key="10">
    <source>
        <dbReference type="EMBL" id="MFB9104850.1"/>
    </source>
</evidence>
<evidence type="ECO:0000256" key="3">
    <source>
        <dbReference type="ARBA" id="ARBA00022452"/>
    </source>
</evidence>
<evidence type="ECO:0000256" key="4">
    <source>
        <dbReference type="ARBA" id="ARBA00022692"/>
    </source>
</evidence>
<dbReference type="InterPro" id="IPR037066">
    <property type="entry name" value="Plug_dom_sf"/>
</dbReference>
<dbReference type="InterPro" id="IPR036942">
    <property type="entry name" value="Beta-barrel_TonB_sf"/>
</dbReference>